<sequence>MADPAVSVRSVLPEARSFTICVNVGVGVGVGEGVGLLEVDVSSGAEDVSDADGSSVVEVSEVSGGVSQGGVPQAPRSPTASAHVIAVTPAVRRLRWG</sequence>
<dbReference type="Proteomes" id="UP000245166">
    <property type="component" value="Unassembled WGS sequence"/>
</dbReference>
<protein>
    <submittedName>
        <fullName evidence="1">Uncharacterized protein</fullName>
    </submittedName>
</protein>
<dbReference type="EMBL" id="PYHR01000002">
    <property type="protein sequence ID" value="PWD51564.1"/>
    <property type="molecule type" value="Genomic_DNA"/>
</dbReference>
<dbReference type="AlphaFoldDB" id="A0A2U1ZX74"/>
<evidence type="ECO:0000313" key="1">
    <source>
        <dbReference type="EMBL" id="PWD51564.1"/>
    </source>
</evidence>
<accession>A0A2U1ZX74</accession>
<proteinExistence type="predicted"/>
<comment type="caution">
    <text evidence="1">The sequence shown here is derived from an EMBL/GenBank/DDBJ whole genome shotgun (WGS) entry which is preliminary data.</text>
</comment>
<reference evidence="1 2" key="1">
    <citation type="submission" date="2018-03" db="EMBL/GenBank/DDBJ databases">
        <title>Genome assembly of novel Miniimonas species PCH200.</title>
        <authorList>
            <person name="Thakur V."/>
            <person name="Kumar V."/>
            <person name="Singh D."/>
        </authorList>
    </citation>
    <scope>NUCLEOTIDE SEQUENCE [LARGE SCALE GENOMIC DNA]</scope>
    <source>
        <strain evidence="1 2">PCH200</strain>
    </source>
</reference>
<name>A0A2U1ZX74_9MICO</name>
<keyword evidence="2" id="KW-1185">Reference proteome</keyword>
<gene>
    <name evidence="1" type="ORF">C8046_13845</name>
</gene>
<evidence type="ECO:0000313" key="2">
    <source>
        <dbReference type="Proteomes" id="UP000245166"/>
    </source>
</evidence>
<organism evidence="1 2">
    <name type="scientific">Serinibacter arcticus</name>
    <dbReference type="NCBI Taxonomy" id="1655435"/>
    <lineage>
        <taxon>Bacteria</taxon>
        <taxon>Bacillati</taxon>
        <taxon>Actinomycetota</taxon>
        <taxon>Actinomycetes</taxon>
        <taxon>Micrococcales</taxon>
        <taxon>Beutenbergiaceae</taxon>
        <taxon>Serinibacter</taxon>
    </lineage>
</organism>